<feature type="domain" description="Cytochrome b561" evidence="12">
    <location>
        <begin position="109"/>
        <end position="232"/>
    </location>
</feature>
<dbReference type="EMBL" id="KQ087201">
    <property type="protein sequence ID" value="KLT42793.1"/>
    <property type="molecule type" value="Genomic_DNA"/>
</dbReference>
<gene>
    <name evidence="13" type="ORF">CC85DRAFT_285137</name>
</gene>
<dbReference type="GO" id="GO:0046872">
    <property type="term" value="F:metal ion binding"/>
    <property type="evidence" value="ECO:0007669"/>
    <property type="project" value="UniProtKB-KW"/>
</dbReference>
<organism evidence="13 14">
    <name type="scientific">Cutaneotrichosporon oleaginosum</name>
    <dbReference type="NCBI Taxonomy" id="879819"/>
    <lineage>
        <taxon>Eukaryota</taxon>
        <taxon>Fungi</taxon>
        <taxon>Dikarya</taxon>
        <taxon>Basidiomycota</taxon>
        <taxon>Agaricomycotina</taxon>
        <taxon>Tremellomycetes</taxon>
        <taxon>Trichosporonales</taxon>
        <taxon>Trichosporonaceae</taxon>
        <taxon>Cutaneotrichosporon</taxon>
    </lineage>
</organism>
<evidence type="ECO:0000256" key="7">
    <source>
        <dbReference type="ARBA" id="ARBA00022982"/>
    </source>
</evidence>
<dbReference type="Gene3D" id="1.20.120.1770">
    <property type="match status" value="1"/>
</dbReference>
<evidence type="ECO:0000256" key="3">
    <source>
        <dbReference type="ARBA" id="ARBA00022448"/>
    </source>
</evidence>
<feature type="transmembrane region" description="Helical" evidence="11">
    <location>
        <begin position="185"/>
        <end position="204"/>
    </location>
</feature>
<keyword evidence="14" id="KW-1185">Reference proteome</keyword>
<dbReference type="OrthoDB" id="432881at2759"/>
<feature type="transmembrane region" description="Helical" evidence="11">
    <location>
        <begin position="216"/>
        <end position="236"/>
    </location>
</feature>
<evidence type="ECO:0000259" key="12">
    <source>
        <dbReference type="Pfam" id="PF03188"/>
    </source>
</evidence>
<evidence type="ECO:0000256" key="9">
    <source>
        <dbReference type="ARBA" id="ARBA00023004"/>
    </source>
</evidence>
<evidence type="ECO:0000256" key="8">
    <source>
        <dbReference type="ARBA" id="ARBA00022989"/>
    </source>
</evidence>
<evidence type="ECO:0000256" key="5">
    <source>
        <dbReference type="ARBA" id="ARBA00022692"/>
    </source>
</evidence>
<dbReference type="InterPro" id="IPR045150">
    <property type="entry name" value="CYB561D1/2"/>
</dbReference>
<keyword evidence="6" id="KW-0479">Metal-binding</keyword>
<evidence type="ECO:0000256" key="6">
    <source>
        <dbReference type="ARBA" id="ARBA00022723"/>
    </source>
</evidence>
<feature type="transmembrane region" description="Helical" evidence="11">
    <location>
        <begin position="148"/>
        <end position="165"/>
    </location>
</feature>
<accession>A0A0J0XNX1</accession>
<feature type="transmembrane region" description="Helical" evidence="11">
    <location>
        <begin position="248"/>
        <end position="266"/>
    </location>
</feature>
<keyword evidence="8 11" id="KW-1133">Transmembrane helix</keyword>
<dbReference type="GO" id="GO:0016020">
    <property type="term" value="C:membrane"/>
    <property type="evidence" value="ECO:0007669"/>
    <property type="project" value="UniProtKB-SubCell"/>
</dbReference>
<protein>
    <recommendedName>
        <fullName evidence="12">Cytochrome b561 domain-containing protein</fullName>
    </recommendedName>
</protein>
<keyword evidence="7" id="KW-0249">Electron transport</keyword>
<dbReference type="InterPro" id="IPR006593">
    <property type="entry name" value="Cyt_b561/ferric_Rdtase_TM"/>
</dbReference>
<dbReference type="Proteomes" id="UP000053611">
    <property type="component" value="Unassembled WGS sequence"/>
</dbReference>
<evidence type="ECO:0000313" key="14">
    <source>
        <dbReference type="Proteomes" id="UP000053611"/>
    </source>
</evidence>
<comment type="subcellular location">
    <subcellularLocation>
        <location evidence="2">Membrane</location>
        <topology evidence="2">Multi-pass membrane protein</topology>
    </subcellularLocation>
</comment>
<reference evidence="13 14" key="1">
    <citation type="submission" date="2015-03" db="EMBL/GenBank/DDBJ databases">
        <title>Genomics and transcriptomics of the oil-accumulating basidiomycete yeast T. oleaginosus allow insights into substrate utilization and the diverse evolutionary trajectories of mating systems in fungi.</title>
        <authorList>
            <consortium name="DOE Joint Genome Institute"/>
            <person name="Kourist R."/>
            <person name="Kracht O."/>
            <person name="Bracharz F."/>
            <person name="Lipzen A."/>
            <person name="Nolan M."/>
            <person name="Ohm R."/>
            <person name="Grigoriev I."/>
            <person name="Sun S."/>
            <person name="Heitman J."/>
            <person name="Bruck T."/>
            <person name="Nowrousian M."/>
        </authorList>
    </citation>
    <scope>NUCLEOTIDE SEQUENCE [LARGE SCALE GENOMIC DNA]</scope>
    <source>
        <strain evidence="13 14">IBC0246</strain>
    </source>
</reference>
<dbReference type="RefSeq" id="XP_018279284.1">
    <property type="nucleotide sequence ID" value="XM_018422988.1"/>
</dbReference>
<feature type="transmembrane region" description="Helical" evidence="11">
    <location>
        <begin position="79"/>
        <end position="100"/>
    </location>
</feature>
<dbReference type="AlphaFoldDB" id="A0A0J0XNX1"/>
<evidence type="ECO:0000256" key="10">
    <source>
        <dbReference type="ARBA" id="ARBA00023136"/>
    </source>
</evidence>
<dbReference type="Pfam" id="PF03188">
    <property type="entry name" value="Cytochrom_B561"/>
    <property type="match status" value="1"/>
</dbReference>
<dbReference type="GO" id="GO:0140575">
    <property type="term" value="F:transmembrane monodehydroascorbate reductase activity"/>
    <property type="evidence" value="ECO:0007669"/>
    <property type="project" value="InterPro"/>
</dbReference>
<evidence type="ECO:0000256" key="11">
    <source>
        <dbReference type="SAM" id="Phobius"/>
    </source>
</evidence>
<sequence length="278" mass="29978">MYRSVQHQSVTLSPGRQYFFASLFVAQLKASVHKMAQRASDPLLHSQPAYNNGTLPSSEPEDPSFRLASMVQTQRDKTGMALVLAGTSLLGLSTITLILTSPVPKLFAWHPSLNSLSLVLVAIGISVVQPPTPPPDARQKRIDVHKHVLGFATLLLCGGVTSMYYNKEANGAEHGASPHGAAGYVVLLWMIGQAVLGGIALLAGKHGLWLYKWHRLSGYFFTASALFAAFVGGMLTPWSQTRPAPLRIAAYCIGIPLIATGLAMRVQTSKMSFGKRRA</sequence>
<name>A0A0J0XNX1_9TREE</name>
<evidence type="ECO:0000313" key="13">
    <source>
        <dbReference type="EMBL" id="KLT42793.1"/>
    </source>
</evidence>
<keyword evidence="10 11" id="KW-0472">Membrane</keyword>
<keyword evidence="9" id="KW-0408">Iron</keyword>
<keyword evidence="4" id="KW-0349">Heme</keyword>
<dbReference type="PANTHER" id="PTHR15422">
    <property type="entry name" value="OS05G0565100 PROTEIN"/>
    <property type="match status" value="1"/>
</dbReference>
<evidence type="ECO:0000256" key="2">
    <source>
        <dbReference type="ARBA" id="ARBA00004141"/>
    </source>
</evidence>
<keyword evidence="5 11" id="KW-0812">Transmembrane</keyword>
<keyword evidence="3" id="KW-0813">Transport</keyword>
<feature type="transmembrane region" description="Helical" evidence="11">
    <location>
        <begin position="106"/>
        <end position="128"/>
    </location>
</feature>
<dbReference type="PANTHER" id="PTHR15422:SF45">
    <property type="entry name" value="CYTOCHROME B561 DOMAIN-CONTAINING PROTEIN"/>
    <property type="match status" value="1"/>
</dbReference>
<dbReference type="GeneID" id="28983591"/>
<evidence type="ECO:0000256" key="4">
    <source>
        <dbReference type="ARBA" id="ARBA00022617"/>
    </source>
</evidence>
<evidence type="ECO:0000256" key="1">
    <source>
        <dbReference type="ARBA" id="ARBA00001970"/>
    </source>
</evidence>
<proteinExistence type="predicted"/>
<comment type="cofactor">
    <cofactor evidence="1">
        <name>heme b</name>
        <dbReference type="ChEBI" id="CHEBI:60344"/>
    </cofactor>
</comment>